<proteinExistence type="predicted"/>
<evidence type="ECO:0000313" key="1">
    <source>
        <dbReference type="EMBL" id="MFD1222393.1"/>
    </source>
</evidence>
<name>A0ABW3UN72_9BACL</name>
<protein>
    <submittedName>
        <fullName evidence="1">Uncharacterized protein</fullName>
    </submittedName>
</protein>
<reference evidence="2" key="1">
    <citation type="journal article" date="2019" name="Int. J. Syst. Evol. Microbiol.">
        <title>The Global Catalogue of Microorganisms (GCM) 10K type strain sequencing project: providing services to taxonomists for standard genome sequencing and annotation.</title>
        <authorList>
            <consortium name="The Broad Institute Genomics Platform"/>
            <consortium name="The Broad Institute Genome Sequencing Center for Infectious Disease"/>
            <person name="Wu L."/>
            <person name="Ma J."/>
        </authorList>
    </citation>
    <scope>NUCLEOTIDE SEQUENCE [LARGE SCALE GENOMIC DNA]</scope>
    <source>
        <strain evidence="2">CCUG 53270</strain>
    </source>
</reference>
<sequence length="304" mass="35243">MSGKSKDNVILFPKTVEFYQFELTRMLETERYGEAIELLSFLLSCQSPDERASEEWRALLQWLQTMFPDALAAMPDGEQEDYTEQDLLREHVAAKAREDRGYTDKLLGMLSESGSMEHQLLALGQLALLDDPGINGRLVEWLGSEERHPMIQYKTLQTLKLRGMSGMLRLPKNGETLFVEIEDTPSDFDQFPPQINEILERIRENSQTGHPALAYFAEETWNEFLAFVYGTPIYRQMLLMENENVDAWAAAFHLVLLERVFDSGDREEIFELYGITNELMFQWEQAYRIMQQFAAATFTARLHD</sequence>
<gene>
    <name evidence="1" type="ORF">ACFQ4B_19915</name>
</gene>
<evidence type="ECO:0000313" key="2">
    <source>
        <dbReference type="Proteomes" id="UP001597180"/>
    </source>
</evidence>
<accession>A0ABW3UN72</accession>
<dbReference type="Proteomes" id="UP001597180">
    <property type="component" value="Unassembled WGS sequence"/>
</dbReference>
<keyword evidence="2" id="KW-1185">Reference proteome</keyword>
<organism evidence="1 2">
    <name type="scientific">Paenibacillus vulneris</name>
    <dbReference type="NCBI Taxonomy" id="1133364"/>
    <lineage>
        <taxon>Bacteria</taxon>
        <taxon>Bacillati</taxon>
        <taxon>Bacillota</taxon>
        <taxon>Bacilli</taxon>
        <taxon>Bacillales</taxon>
        <taxon>Paenibacillaceae</taxon>
        <taxon>Paenibacillus</taxon>
    </lineage>
</organism>
<dbReference type="RefSeq" id="WP_345587451.1">
    <property type="nucleotide sequence ID" value="NZ_BAABJG010000008.1"/>
</dbReference>
<dbReference type="EMBL" id="JBHTLU010000024">
    <property type="protein sequence ID" value="MFD1222393.1"/>
    <property type="molecule type" value="Genomic_DNA"/>
</dbReference>
<comment type="caution">
    <text evidence="1">The sequence shown here is derived from an EMBL/GenBank/DDBJ whole genome shotgun (WGS) entry which is preliminary data.</text>
</comment>